<accession>A0A0F9RJR2</accession>
<dbReference type="PANTHER" id="PTHR43334:SF2">
    <property type="entry name" value="ACETATE--COA LIGASE [ADP-FORMING]"/>
    <property type="match status" value="1"/>
</dbReference>
<dbReference type="InterPro" id="IPR036291">
    <property type="entry name" value="NAD(P)-bd_dom_sf"/>
</dbReference>
<evidence type="ECO:0000259" key="4">
    <source>
        <dbReference type="SMART" id="SM00881"/>
    </source>
</evidence>
<comment type="caution">
    <text evidence="5">The sequence shown here is derived from an EMBL/GenBank/DDBJ whole genome shotgun (WGS) entry which is preliminary data.</text>
</comment>
<organism evidence="5">
    <name type="scientific">marine sediment metagenome</name>
    <dbReference type="NCBI Taxonomy" id="412755"/>
    <lineage>
        <taxon>unclassified sequences</taxon>
        <taxon>metagenomes</taxon>
        <taxon>ecological metagenomes</taxon>
    </lineage>
</organism>
<dbReference type="Pfam" id="PF19045">
    <property type="entry name" value="Ligase_CoA_2"/>
    <property type="match status" value="1"/>
</dbReference>
<dbReference type="InterPro" id="IPR003781">
    <property type="entry name" value="CoA-bd"/>
</dbReference>
<protein>
    <recommendedName>
        <fullName evidence="4">CoA-binding domain-containing protein</fullName>
    </recommendedName>
</protein>
<dbReference type="SMART" id="SM00881">
    <property type="entry name" value="CoA_binding"/>
    <property type="match status" value="1"/>
</dbReference>
<dbReference type="Gene3D" id="3.40.50.261">
    <property type="entry name" value="Succinyl-CoA synthetase domains"/>
    <property type="match status" value="2"/>
</dbReference>
<dbReference type="AlphaFoldDB" id="A0A0F9RJR2"/>
<dbReference type="InterPro" id="IPR043938">
    <property type="entry name" value="Ligase_CoA_dom"/>
</dbReference>
<dbReference type="PANTHER" id="PTHR43334">
    <property type="entry name" value="ACETATE--COA LIGASE [ADP-FORMING]"/>
    <property type="match status" value="1"/>
</dbReference>
<dbReference type="SUPFAM" id="SSF51735">
    <property type="entry name" value="NAD(P)-binding Rossmann-fold domains"/>
    <property type="match status" value="1"/>
</dbReference>
<dbReference type="SUPFAM" id="SSF52210">
    <property type="entry name" value="Succinyl-CoA synthetase domains"/>
    <property type="match status" value="2"/>
</dbReference>
<feature type="domain" description="CoA-binding" evidence="4">
    <location>
        <begin position="9"/>
        <end position="103"/>
    </location>
</feature>
<dbReference type="GO" id="GO:0043758">
    <property type="term" value="F:acetate-CoA ligase (ADP-forming) activity"/>
    <property type="evidence" value="ECO:0007669"/>
    <property type="project" value="InterPro"/>
</dbReference>
<evidence type="ECO:0000256" key="1">
    <source>
        <dbReference type="ARBA" id="ARBA00022598"/>
    </source>
</evidence>
<dbReference type="GO" id="GO:0005524">
    <property type="term" value="F:ATP binding"/>
    <property type="evidence" value="ECO:0007669"/>
    <property type="project" value="UniProtKB-KW"/>
</dbReference>
<dbReference type="EMBL" id="LAZR01001134">
    <property type="protein sequence ID" value="KKN50077.1"/>
    <property type="molecule type" value="Genomic_DNA"/>
</dbReference>
<dbReference type="InterPro" id="IPR032875">
    <property type="entry name" value="Succ_CoA_lig_flav_dom"/>
</dbReference>
<dbReference type="Pfam" id="PF13380">
    <property type="entry name" value="CoA_binding_2"/>
    <property type="match status" value="1"/>
</dbReference>
<evidence type="ECO:0000313" key="5">
    <source>
        <dbReference type="EMBL" id="KKN50077.1"/>
    </source>
</evidence>
<keyword evidence="3" id="KW-0067">ATP-binding</keyword>
<reference evidence="5" key="1">
    <citation type="journal article" date="2015" name="Nature">
        <title>Complex archaea that bridge the gap between prokaryotes and eukaryotes.</title>
        <authorList>
            <person name="Spang A."/>
            <person name="Saw J.H."/>
            <person name="Jorgensen S.L."/>
            <person name="Zaremba-Niedzwiedzka K."/>
            <person name="Martijn J."/>
            <person name="Lind A.E."/>
            <person name="van Eijk R."/>
            <person name="Schleper C."/>
            <person name="Guy L."/>
            <person name="Ettema T.J."/>
        </authorList>
    </citation>
    <scope>NUCLEOTIDE SEQUENCE</scope>
</reference>
<dbReference type="InterPro" id="IPR016102">
    <property type="entry name" value="Succinyl-CoA_synth-like"/>
</dbReference>
<dbReference type="Pfam" id="PF13607">
    <property type="entry name" value="Succ_CoA_lig"/>
    <property type="match status" value="1"/>
</dbReference>
<keyword evidence="1" id="KW-0436">Ligase</keyword>
<sequence>MRSHAFDAFFKPKAVAFAGSIKPGKIGYEIIKSMKEGGYQGNIYPVNPAGGEVLGYRVFASISELTEDVELVVISLPLRAILDTIKQCGMKGIRAAVVISSGFSEVGNYQAENDLVTTARKWEVRIIGPNCAGLMNPWTNHFPSIEVRALPGHTAFITQSGALGGATLALAEERRFGFSKFVSYGNRCDVGDIELLSYLADDPQTGVIALYIEGVDKGREFLRAAHAASMKKPVVAIKSGRTQSGTRAASSHTGTLAGIDQIYEAAFRKTGIIRVEGIEEMFDLCQTFSQCLLPDGNRVAIVSNAGGPGILAADKAEKLGLDVAEPSPSFQKNLKPHLSPHASLKNPIDLTVESGYEEFRIALESALSEYDAAIVIYVATPYLDSNAIARGVIDAAKAHQKPIITNFMAGRIVKDAVRLLKEAGLVNLATGERCAFVLSKLTERKKLLGRIKFASID</sequence>
<dbReference type="Gene3D" id="3.40.50.720">
    <property type="entry name" value="NAD(P)-binding Rossmann-like Domain"/>
    <property type="match status" value="1"/>
</dbReference>
<keyword evidence="2" id="KW-0547">Nucleotide-binding</keyword>
<evidence type="ECO:0000256" key="2">
    <source>
        <dbReference type="ARBA" id="ARBA00022741"/>
    </source>
</evidence>
<evidence type="ECO:0000256" key="3">
    <source>
        <dbReference type="ARBA" id="ARBA00022840"/>
    </source>
</evidence>
<gene>
    <name evidence="5" type="ORF">LCGC14_0636280</name>
</gene>
<name>A0A0F9RJR2_9ZZZZ</name>
<dbReference type="InterPro" id="IPR051538">
    <property type="entry name" value="Acyl-CoA_Synth/Transferase"/>
</dbReference>
<proteinExistence type="predicted"/>